<comment type="caution">
    <text evidence="2">The sequence shown here is derived from an EMBL/GenBank/DDBJ whole genome shotgun (WGS) entry which is preliminary data.</text>
</comment>
<feature type="compositionally biased region" description="Polar residues" evidence="1">
    <location>
        <begin position="128"/>
        <end position="147"/>
    </location>
</feature>
<protein>
    <submittedName>
        <fullName evidence="2">Uncharacterized protein</fullName>
    </submittedName>
</protein>
<gene>
    <name evidence="2" type="ORF">CPB84DRAFT_1884605</name>
</gene>
<accession>A0A9P5NB08</accession>
<feature type="region of interest" description="Disordered" evidence="1">
    <location>
        <begin position="128"/>
        <end position="176"/>
    </location>
</feature>
<feature type="compositionally biased region" description="Basic and acidic residues" evidence="1">
    <location>
        <begin position="80"/>
        <end position="95"/>
    </location>
</feature>
<proteinExistence type="predicted"/>
<feature type="compositionally biased region" description="Basic and acidic residues" evidence="1">
    <location>
        <begin position="47"/>
        <end position="60"/>
    </location>
</feature>
<evidence type="ECO:0000313" key="2">
    <source>
        <dbReference type="EMBL" id="KAF8875591.1"/>
    </source>
</evidence>
<evidence type="ECO:0000313" key="3">
    <source>
        <dbReference type="Proteomes" id="UP000724874"/>
    </source>
</evidence>
<feature type="region of interest" description="Disordered" evidence="1">
    <location>
        <begin position="196"/>
        <end position="251"/>
    </location>
</feature>
<dbReference type="AlphaFoldDB" id="A0A9P5NB08"/>
<keyword evidence="3" id="KW-1185">Reference proteome</keyword>
<dbReference type="Proteomes" id="UP000724874">
    <property type="component" value="Unassembled WGS sequence"/>
</dbReference>
<evidence type="ECO:0000256" key="1">
    <source>
        <dbReference type="SAM" id="MobiDB-lite"/>
    </source>
</evidence>
<feature type="region of interest" description="Disordered" evidence="1">
    <location>
        <begin position="76"/>
        <end position="95"/>
    </location>
</feature>
<organism evidence="2 3">
    <name type="scientific">Gymnopilus junonius</name>
    <name type="common">Spectacular rustgill mushroom</name>
    <name type="synonym">Gymnopilus spectabilis subsp. junonius</name>
    <dbReference type="NCBI Taxonomy" id="109634"/>
    <lineage>
        <taxon>Eukaryota</taxon>
        <taxon>Fungi</taxon>
        <taxon>Dikarya</taxon>
        <taxon>Basidiomycota</taxon>
        <taxon>Agaricomycotina</taxon>
        <taxon>Agaricomycetes</taxon>
        <taxon>Agaricomycetidae</taxon>
        <taxon>Agaricales</taxon>
        <taxon>Agaricineae</taxon>
        <taxon>Hymenogastraceae</taxon>
        <taxon>Gymnopilus</taxon>
    </lineage>
</organism>
<feature type="region of interest" description="Disordered" evidence="1">
    <location>
        <begin position="37"/>
        <end position="60"/>
    </location>
</feature>
<reference evidence="2" key="1">
    <citation type="submission" date="2020-11" db="EMBL/GenBank/DDBJ databases">
        <authorList>
            <consortium name="DOE Joint Genome Institute"/>
            <person name="Ahrendt S."/>
            <person name="Riley R."/>
            <person name="Andreopoulos W."/>
            <person name="LaButti K."/>
            <person name="Pangilinan J."/>
            <person name="Ruiz-duenas F.J."/>
            <person name="Barrasa J.M."/>
            <person name="Sanchez-Garcia M."/>
            <person name="Camarero S."/>
            <person name="Miyauchi S."/>
            <person name="Serrano A."/>
            <person name="Linde D."/>
            <person name="Babiker R."/>
            <person name="Drula E."/>
            <person name="Ayuso-Fernandez I."/>
            <person name="Pacheco R."/>
            <person name="Padilla G."/>
            <person name="Ferreira P."/>
            <person name="Barriuso J."/>
            <person name="Kellner H."/>
            <person name="Castanera R."/>
            <person name="Alfaro M."/>
            <person name="Ramirez L."/>
            <person name="Pisabarro A.G."/>
            <person name="Kuo A."/>
            <person name="Tritt A."/>
            <person name="Lipzen A."/>
            <person name="He G."/>
            <person name="Yan M."/>
            <person name="Ng V."/>
            <person name="Cullen D."/>
            <person name="Martin F."/>
            <person name="Rosso M.-N."/>
            <person name="Henrissat B."/>
            <person name="Hibbett D."/>
            <person name="Martinez A.T."/>
            <person name="Grigoriev I.V."/>
        </authorList>
    </citation>
    <scope>NUCLEOTIDE SEQUENCE</scope>
    <source>
        <strain evidence="2">AH 44721</strain>
    </source>
</reference>
<name>A0A9P5NB08_GYMJU</name>
<feature type="compositionally biased region" description="Low complexity" evidence="1">
    <location>
        <begin position="148"/>
        <end position="173"/>
    </location>
</feature>
<dbReference type="EMBL" id="JADNYJ010000194">
    <property type="protein sequence ID" value="KAF8875591.1"/>
    <property type="molecule type" value="Genomic_DNA"/>
</dbReference>
<sequence>MKKIEELGSGEEGRRVWEARQHAVREESLGYYESAFGSGYGSVSGGSEREGGERRTLGHERRRELSALLRLKLGLGDESSSEKTKKEKRGNVDDHAVGVSVSSKGKIVSKSSLVTPAITTSTVTSNLTSATGGTVTLPKSRTTTSPGLSNATSTTLSPLSSSTTMSASRSSSSGMKPKITSMAQLVANMVFHHQQHPHSNTTGHVHNHSRLKRTTTPTRSRTWAVGAGAGGGAGGDPSSSNSGLSAADPSTPSPSALSYRYHFLWLQARFSRAFEKFLEWQATNKRRYCLPTDTHMIHIPLSRPLFAGFLES</sequence>